<feature type="transmembrane region" description="Helical" evidence="9">
    <location>
        <begin position="243"/>
        <end position="270"/>
    </location>
</feature>
<dbReference type="KEGG" id="spsw:Sps_00692"/>
<accession>A0A1S6HK36</accession>
<dbReference type="PANTHER" id="PTHR30330">
    <property type="entry name" value="AGSS FAMILY TRANSPORTER, SODIUM-ALANINE"/>
    <property type="match status" value="1"/>
</dbReference>
<dbReference type="Gene3D" id="1.20.1740.10">
    <property type="entry name" value="Amino acid/polyamine transporter I"/>
    <property type="match status" value="1"/>
</dbReference>
<keyword evidence="3 9" id="KW-0813">Transport</keyword>
<reference evidence="10 11" key="1">
    <citation type="submission" date="2016-03" db="EMBL/GenBank/DDBJ databases">
        <title>Complete genome sequence of Shewanella psychrophila WP2, a deep sea bacterium isolated from west Pacific sediment.</title>
        <authorList>
            <person name="Xu G."/>
            <person name="Jian H."/>
        </authorList>
    </citation>
    <scope>NUCLEOTIDE SEQUENCE [LARGE SCALE GENOMIC DNA]</scope>
    <source>
        <strain evidence="10 11">WP2</strain>
    </source>
</reference>
<keyword evidence="8 9" id="KW-0472">Membrane</keyword>
<keyword evidence="7 9" id="KW-1133">Transmembrane helix</keyword>
<dbReference type="InterPro" id="IPR001463">
    <property type="entry name" value="Na/Ala_symport"/>
</dbReference>
<evidence type="ECO:0000256" key="8">
    <source>
        <dbReference type="ARBA" id="ARBA00023136"/>
    </source>
</evidence>
<dbReference type="PANTHER" id="PTHR30330:SF3">
    <property type="entry name" value="TRANSCRIPTIONAL REGULATOR, LRP FAMILY"/>
    <property type="match status" value="1"/>
</dbReference>
<keyword evidence="4" id="KW-1003">Cell membrane</keyword>
<keyword evidence="9" id="KW-0997">Cell inner membrane</keyword>
<evidence type="ECO:0000313" key="11">
    <source>
        <dbReference type="Proteomes" id="UP000189545"/>
    </source>
</evidence>
<dbReference type="AlphaFoldDB" id="A0A1S6HK36"/>
<dbReference type="Proteomes" id="UP000189545">
    <property type="component" value="Chromosome"/>
</dbReference>
<evidence type="ECO:0000256" key="1">
    <source>
        <dbReference type="ARBA" id="ARBA00004651"/>
    </source>
</evidence>
<dbReference type="RefSeq" id="WP_077751239.1">
    <property type="nucleotide sequence ID" value="NZ_CP014782.1"/>
</dbReference>
<feature type="transmembrane region" description="Helical" evidence="9">
    <location>
        <begin position="217"/>
        <end position="237"/>
    </location>
</feature>
<keyword evidence="6 9" id="KW-0769">Symport</keyword>
<name>A0A1S6HK36_9GAMM</name>
<dbReference type="FunFam" id="1.20.1740.10:FF:000004">
    <property type="entry name" value="Sodium:alanine symporter family protein"/>
    <property type="match status" value="1"/>
</dbReference>
<evidence type="ECO:0000256" key="7">
    <source>
        <dbReference type="ARBA" id="ARBA00022989"/>
    </source>
</evidence>
<dbReference type="GO" id="GO:0005886">
    <property type="term" value="C:plasma membrane"/>
    <property type="evidence" value="ECO:0007669"/>
    <property type="project" value="UniProtKB-SubCell"/>
</dbReference>
<feature type="transmembrane region" description="Helical" evidence="9">
    <location>
        <begin position="394"/>
        <end position="414"/>
    </location>
</feature>
<comment type="similarity">
    <text evidence="2 9">Belongs to the alanine or glycine:cation symporter (AGCS) (TC 2.A.25) family.</text>
</comment>
<dbReference type="NCBIfam" id="TIGR00835">
    <property type="entry name" value="agcS"/>
    <property type="match status" value="1"/>
</dbReference>
<keyword evidence="11" id="KW-1185">Reference proteome</keyword>
<evidence type="ECO:0000313" key="10">
    <source>
        <dbReference type="EMBL" id="AQS35886.1"/>
    </source>
</evidence>
<evidence type="ECO:0000256" key="4">
    <source>
        <dbReference type="ARBA" id="ARBA00022475"/>
    </source>
</evidence>
<evidence type="ECO:0000256" key="3">
    <source>
        <dbReference type="ARBA" id="ARBA00022448"/>
    </source>
</evidence>
<feature type="transmembrane region" description="Helical" evidence="9">
    <location>
        <begin position="69"/>
        <end position="95"/>
    </location>
</feature>
<protein>
    <submittedName>
        <fullName evidence="10">Amino acid carrier protein</fullName>
    </submittedName>
</protein>
<feature type="transmembrane region" description="Helical" evidence="9">
    <location>
        <begin position="305"/>
        <end position="329"/>
    </location>
</feature>
<evidence type="ECO:0000256" key="6">
    <source>
        <dbReference type="ARBA" id="ARBA00022847"/>
    </source>
</evidence>
<keyword evidence="5 9" id="KW-0812">Transmembrane</keyword>
<feature type="transmembrane region" description="Helical" evidence="9">
    <location>
        <begin position="349"/>
        <end position="374"/>
    </location>
</feature>
<comment type="subcellular location">
    <subcellularLocation>
        <location evidence="9">Cell inner membrane</location>
        <topology evidence="9">Multi-pass membrane protein</topology>
    </subcellularLocation>
    <subcellularLocation>
        <location evidence="1">Cell membrane</location>
        <topology evidence="1">Multi-pass membrane protein</topology>
    </subcellularLocation>
</comment>
<organism evidence="10 11">
    <name type="scientific">Shewanella psychrophila</name>
    <dbReference type="NCBI Taxonomy" id="225848"/>
    <lineage>
        <taxon>Bacteria</taxon>
        <taxon>Pseudomonadati</taxon>
        <taxon>Pseudomonadota</taxon>
        <taxon>Gammaproteobacteria</taxon>
        <taxon>Alteromonadales</taxon>
        <taxon>Shewanellaceae</taxon>
        <taxon>Shewanella</taxon>
    </lineage>
</organism>
<dbReference type="PRINTS" id="PR00175">
    <property type="entry name" value="NAALASMPORT"/>
</dbReference>
<evidence type="ECO:0000256" key="5">
    <source>
        <dbReference type="ARBA" id="ARBA00022692"/>
    </source>
</evidence>
<dbReference type="Pfam" id="PF01235">
    <property type="entry name" value="Na_Ala_symp"/>
    <property type="match status" value="1"/>
</dbReference>
<evidence type="ECO:0000256" key="9">
    <source>
        <dbReference type="RuleBase" id="RU363064"/>
    </source>
</evidence>
<dbReference type="STRING" id="225848.Sps_00692"/>
<dbReference type="OrthoDB" id="9806926at2"/>
<sequence>METITSALSYINGIVWGVPMLAVILGVGLFLTVGLKMMPILKLGSGFKLLWSGRIPNKDKNIKGEISPFNALMTSLSATIGTGNIAGVATAIFLGGPGALFWMWCTALVGMATKFAEAVLAVKYREVDENGNFSGGPMYYIKNGLSSKWAWLGTAFALFGAIAGFGIGNTVQANSVASALDVNFGIDPWITGLVMMVLVGLVLMGGIKRIADVAGKLVPLMATFYIVAGIIVLAINASELPAALALIYTSAFTGTAAEGGFAGAAVWAAIRFGVARGVFSNEAGLGSAPIAHAAAQTKDPVAQGLVAMLGTFIDTLVVCTITGLAIVVSGEWTSGQTGAALTSAAFSSAIPYGNFIVAIALSVFAFTTILGWSVYSEKCVQYLLGPKAVMPFRVLWIIVVPVGAAGSLEFIWLLADTLNAMMAIPNLIALVLLSPVVFKLSKEYFQAKSPIDEDENSVKEPS</sequence>
<feature type="transmembrane region" description="Helical" evidence="9">
    <location>
        <begin position="14"/>
        <end position="35"/>
    </location>
</feature>
<proteinExistence type="inferred from homology"/>
<gene>
    <name evidence="10" type="ORF">Sps_00692</name>
</gene>
<feature type="transmembrane region" description="Helical" evidence="9">
    <location>
        <begin position="149"/>
        <end position="168"/>
    </location>
</feature>
<dbReference type="GO" id="GO:0005283">
    <property type="term" value="F:amino acid:sodium symporter activity"/>
    <property type="evidence" value="ECO:0007669"/>
    <property type="project" value="InterPro"/>
</dbReference>
<dbReference type="EMBL" id="CP014782">
    <property type="protein sequence ID" value="AQS35886.1"/>
    <property type="molecule type" value="Genomic_DNA"/>
</dbReference>
<feature type="transmembrane region" description="Helical" evidence="9">
    <location>
        <begin position="188"/>
        <end position="205"/>
    </location>
</feature>
<feature type="transmembrane region" description="Helical" evidence="9">
    <location>
        <begin position="420"/>
        <end position="438"/>
    </location>
</feature>
<evidence type="ECO:0000256" key="2">
    <source>
        <dbReference type="ARBA" id="ARBA00009261"/>
    </source>
</evidence>